<evidence type="ECO:0000256" key="14">
    <source>
        <dbReference type="ARBA" id="ARBA00022833"/>
    </source>
</evidence>
<evidence type="ECO:0000256" key="1">
    <source>
        <dbReference type="ARBA" id="ARBA00004240"/>
    </source>
</evidence>
<dbReference type="AlphaFoldDB" id="A0A8J2NWB9"/>
<evidence type="ECO:0000256" key="13">
    <source>
        <dbReference type="ARBA" id="ARBA00022824"/>
    </source>
</evidence>
<dbReference type="GO" id="GO:0005764">
    <property type="term" value="C:lysosome"/>
    <property type="evidence" value="ECO:0007669"/>
    <property type="project" value="UniProtKB-SubCell"/>
</dbReference>
<keyword evidence="18" id="KW-0325">Glycoprotein</keyword>
<evidence type="ECO:0000256" key="5">
    <source>
        <dbReference type="ARBA" id="ARBA00010918"/>
    </source>
</evidence>
<dbReference type="Proteomes" id="UP000708208">
    <property type="component" value="Unassembled WGS sequence"/>
</dbReference>
<evidence type="ECO:0000256" key="11">
    <source>
        <dbReference type="ARBA" id="ARBA00022729"/>
    </source>
</evidence>
<comment type="caution">
    <text evidence="23">The sequence shown here is derived from an EMBL/GenBank/DDBJ whole genome shotgun (WGS) entry which is preliminary data.</text>
</comment>
<keyword evidence="24" id="KW-1185">Reference proteome</keyword>
<feature type="domain" description="Peptidase M28" evidence="22">
    <location>
        <begin position="271"/>
        <end position="462"/>
    </location>
</feature>
<comment type="similarity">
    <text evidence="5">Belongs to the peptidase M28 family.</text>
</comment>
<evidence type="ECO:0000256" key="18">
    <source>
        <dbReference type="ARBA" id="ARBA00023180"/>
    </source>
</evidence>
<keyword evidence="16" id="KW-0482">Metalloprotease</keyword>
<evidence type="ECO:0000256" key="6">
    <source>
        <dbReference type="ARBA" id="ARBA00014116"/>
    </source>
</evidence>
<dbReference type="GO" id="GO:0070573">
    <property type="term" value="F:metallodipeptidase activity"/>
    <property type="evidence" value="ECO:0007669"/>
    <property type="project" value="InterPro"/>
</dbReference>
<name>A0A8J2NWB9_9HEXA</name>
<keyword evidence="19" id="KW-0458">Lysosome</keyword>
<dbReference type="GO" id="GO:0043171">
    <property type="term" value="P:peptide catabolic process"/>
    <property type="evidence" value="ECO:0007669"/>
    <property type="project" value="TreeGrafter"/>
</dbReference>
<evidence type="ECO:0000256" key="10">
    <source>
        <dbReference type="ARBA" id="ARBA00022723"/>
    </source>
</evidence>
<evidence type="ECO:0000256" key="9">
    <source>
        <dbReference type="ARBA" id="ARBA00022670"/>
    </source>
</evidence>
<accession>A0A8J2NWB9</accession>
<comment type="subunit">
    <text evidence="20">Homodimer. The monomeric form is inactive while the homodimer is active.</text>
</comment>
<dbReference type="GO" id="GO:0006508">
    <property type="term" value="P:proteolysis"/>
    <property type="evidence" value="ECO:0007669"/>
    <property type="project" value="UniProtKB-KW"/>
</dbReference>
<dbReference type="GO" id="GO:0046872">
    <property type="term" value="F:metal ion binding"/>
    <property type="evidence" value="ECO:0007669"/>
    <property type="project" value="UniProtKB-KW"/>
</dbReference>
<keyword evidence="7" id="KW-0964">Secreted</keyword>
<reference evidence="23" key="1">
    <citation type="submission" date="2021-06" db="EMBL/GenBank/DDBJ databases">
        <authorList>
            <person name="Hodson N. C."/>
            <person name="Mongue J. A."/>
            <person name="Jaron S. K."/>
        </authorList>
    </citation>
    <scope>NUCLEOTIDE SEQUENCE</scope>
</reference>
<keyword evidence="12" id="KW-0378">Hydrolase</keyword>
<keyword evidence="14" id="KW-0862">Zinc</keyword>
<dbReference type="GO" id="GO:0005615">
    <property type="term" value="C:extracellular space"/>
    <property type="evidence" value="ECO:0007669"/>
    <property type="project" value="TreeGrafter"/>
</dbReference>
<protein>
    <recommendedName>
        <fullName evidence="6">Carboxypeptidase Q</fullName>
    </recommendedName>
    <alternativeName>
        <fullName evidence="21">Plasma glutamate carboxypeptidase</fullName>
    </alternativeName>
</protein>
<dbReference type="GO" id="GO:0004180">
    <property type="term" value="F:carboxypeptidase activity"/>
    <property type="evidence" value="ECO:0007669"/>
    <property type="project" value="UniProtKB-KW"/>
</dbReference>
<proteinExistence type="inferred from homology"/>
<evidence type="ECO:0000256" key="19">
    <source>
        <dbReference type="ARBA" id="ARBA00023228"/>
    </source>
</evidence>
<comment type="subcellular location">
    <subcellularLocation>
        <location evidence="1">Endoplasmic reticulum</location>
    </subcellularLocation>
    <subcellularLocation>
        <location evidence="3">Golgi apparatus</location>
    </subcellularLocation>
    <subcellularLocation>
        <location evidence="2">Lysosome</location>
    </subcellularLocation>
    <subcellularLocation>
        <location evidence="4">Secreted</location>
    </subcellularLocation>
</comment>
<evidence type="ECO:0000256" key="4">
    <source>
        <dbReference type="ARBA" id="ARBA00004613"/>
    </source>
</evidence>
<evidence type="ECO:0000256" key="7">
    <source>
        <dbReference type="ARBA" id="ARBA00022525"/>
    </source>
</evidence>
<evidence type="ECO:0000256" key="20">
    <source>
        <dbReference type="ARBA" id="ARBA00025833"/>
    </source>
</evidence>
<evidence type="ECO:0000256" key="12">
    <source>
        <dbReference type="ARBA" id="ARBA00022801"/>
    </source>
</evidence>
<dbReference type="PANTHER" id="PTHR12053:SF3">
    <property type="entry name" value="CARBOXYPEPTIDASE Q"/>
    <property type="match status" value="1"/>
</dbReference>
<evidence type="ECO:0000256" key="2">
    <source>
        <dbReference type="ARBA" id="ARBA00004371"/>
    </source>
</evidence>
<organism evidence="23 24">
    <name type="scientific">Allacma fusca</name>
    <dbReference type="NCBI Taxonomy" id="39272"/>
    <lineage>
        <taxon>Eukaryota</taxon>
        <taxon>Metazoa</taxon>
        <taxon>Ecdysozoa</taxon>
        <taxon>Arthropoda</taxon>
        <taxon>Hexapoda</taxon>
        <taxon>Collembola</taxon>
        <taxon>Symphypleona</taxon>
        <taxon>Sminthuridae</taxon>
        <taxon>Allacma</taxon>
    </lineage>
</organism>
<evidence type="ECO:0000256" key="16">
    <source>
        <dbReference type="ARBA" id="ARBA00023049"/>
    </source>
</evidence>
<dbReference type="GO" id="GO:0005794">
    <property type="term" value="C:Golgi apparatus"/>
    <property type="evidence" value="ECO:0007669"/>
    <property type="project" value="UniProtKB-SubCell"/>
</dbReference>
<keyword evidence="9" id="KW-0645">Protease</keyword>
<dbReference type="PANTHER" id="PTHR12053">
    <property type="entry name" value="PROTEASE FAMILY M28 PLASMA GLUTAMATE CARBOXYPEPTIDASE-RELATED"/>
    <property type="match status" value="1"/>
</dbReference>
<dbReference type="GO" id="GO:0005783">
    <property type="term" value="C:endoplasmic reticulum"/>
    <property type="evidence" value="ECO:0007669"/>
    <property type="project" value="UniProtKB-SubCell"/>
</dbReference>
<dbReference type="Pfam" id="PF04389">
    <property type="entry name" value="Peptidase_M28"/>
    <property type="match status" value="1"/>
</dbReference>
<dbReference type="InterPro" id="IPR039866">
    <property type="entry name" value="CPQ"/>
</dbReference>
<keyword evidence="8" id="KW-0121">Carboxypeptidase</keyword>
<evidence type="ECO:0000259" key="22">
    <source>
        <dbReference type="Pfam" id="PF04389"/>
    </source>
</evidence>
<keyword evidence="17" id="KW-0865">Zymogen</keyword>
<keyword evidence="15" id="KW-0333">Golgi apparatus</keyword>
<evidence type="ECO:0000256" key="15">
    <source>
        <dbReference type="ARBA" id="ARBA00023034"/>
    </source>
</evidence>
<dbReference type="OrthoDB" id="10013407at2759"/>
<evidence type="ECO:0000313" key="23">
    <source>
        <dbReference type="EMBL" id="CAG7716865.1"/>
    </source>
</evidence>
<dbReference type="EMBL" id="CAJVCH010041714">
    <property type="protein sequence ID" value="CAG7716865.1"/>
    <property type="molecule type" value="Genomic_DNA"/>
</dbReference>
<dbReference type="InterPro" id="IPR007484">
    <property type="entry name" value="Peptidase_M28"/>
</dbReference>
<keyword evidence="11" id="KW-0732">Signal</keyword>
<evidence type="ECO:0000256" key="3">
    <source>
        <dbReference type="ARBA" id="ARBA00004555"/>
    </source>
</evidence>
<evidence type="ECO:0000256" key="21">
    <source>
        <dbReference type="ARBA" id="ARBA00033328"/>
    </source>
</evidence>
<evidence type="ECO:0000256" key="17">
    <source>
        <dbReference type="ARBA" id="ARBA00023145"/>
    </source>
</evidence>
<sequence>MHQRSLFFITSDYKLSEFLYFDLTFFCDSFESVSPEILKEIRGYQDVADKIIDEVLNGKFKGHTYDDLADFVDNFGNRIAGSVALENAIDYLGDRMRDIGFDNVHTENVTSPKWVRGFEEAVMLKPWRKTISVLGLAMSISTPEEGITGEVIVVQDFEDLHARVRDATNKILVFNAPFDNPENAIKYRQRGAIEGAKINASAVLVRSYATYSLATPHTGLMFYDGDVQKIPAGEISIEDAELLYRLQKKGQKPIVHIKLRSNFESDIITRNTIGDMVGTTKPHEFVLISGHADSYDVGQGALDDGYGVIVSIKAVELLKALKLKPKRTIRTILWTAEEVGEVPFGAAQYLEKHLEELRNNYTMFLESDSGIHNVHGLIFNGTAQAQCIMQEVLQLLAPINATKLYSHFPRLKTDIVPLMQATGVSGALPATDADKYFWAHHSAADTMTFLNPRDLDICLAMCSVLSYVLGDISIMLPRAVVL</sequence>
<evidence type="ECO:0000256" key="8">
    <source>
        <dbReference type="ARBA" id="ARBA00022645"/>
    </source>
</evidence>
<keyword evidence="13" id="KW-0256">Endoplasmic reticulum</keyword>
<evidence type="ECO:0000313" key="24">
    <source>
        <dbReference type="Proteomes" id="UP000708208"/>
    </source>
</evidence>
<keyword evidence="10" id="KW-0479">Metal-binding</keyword>
<gene>
    <name evidence="23" type="ORF">AFUS01_LOCUS6351</name>
</gene>